<dbReference type="InterPro" id="IPR006170">
    <property type="entry name" value="PBP/GOBP"/>
</dbReference>
<accession>I6SWS3</accession>
<dbReference type="CDD" id="cd23992">
    <property type="entry name" value="PBP_GOBP"/>
    <property type="match status" value="1"/>
</dbReference>
<dbReference type="SUPFAM" id="SSF47565">
    <property type="entry name" value="Insect pheromone/odorant-binding proteins"/>
    <property type="match status" value="1"/>
</dbReference>
<name>I6SWS3_SPOEX</name>
<feature type="signal peptide" evidence="2">
    <location>
        <begin position="1"/>
        <end position="20"/>
    </location>
</feature>
<evidence type="ECO:0000256" key="2">
    <source>
        <dbReference type="SAM" id="SignalP"/>
    </source>
</evidence>
<feature type="chain" id="PRO_5003705818" evidence="2">
    <location>
        <begin position="21"/>
        <end position="147"/>
    </location>
</feature>
<sequence>MLGSLLFVFAFSVFSLGAEALLIDDLKQKYADSILQCSQQYPLDRADAELLQNKVMPDKESTKCLFACVYKVTGVMSDQGELSVEGVNALSQKYLADDPEKLKKSEEFTEACRTVNDAPVSDGARGCDRAALIFKCTIEKSPDFSFV</sequence>
<dbReference type="EMBL" id="JQ905625">
    <property type="protein sequence ID" value="AFM77984.1"/>
    <property type="molecule type" value="mRNA"/>
</dbReference>
<organism evidence="3">
    <name type="scientific">Spodoptera exigua</name>
    <name type="common">Beet armyworm</name>
    <name type="synonym">Noctua fulgens</name>
    <dbReference type="NCBI Taxonomy" id="7107"/>
    <lineage>
        <taxon>Eukaryota</taxon>
        <taxon>Metazoa</taxon>
        <taxon>Ecdysozoa</taxon>
        <taxon>Arthropoda</taxon>
        <taxon>Hexapoda</taxon>
        <taxon>Insecta</taxon>
        <taxon>Pterygota</taxon>
        <taxon>Neoptera</taxon>
        <taxon>Endopterygota</taxon>
        <taxon>Lepidoptera</taxon>
        <taxon>Glossata</taxon>
        <taxon>Ditrysia</taxon>
        <taxon>Noctuoidea</taxon>
        <taxon>Noctuidae</taxon>
        <taxon>Amphipyrinae</taxon>
        <taxon>Spodoptera</taxon>
    </lineage>
</organism>
<reference evidence="3" key="1">
    <citation type="submission" date="2012-04" db="EMBL/GenBank/DDBJ databases">
        <title>Odorant binding proteins in Spodoptera exigua.</title>
        <authorList>
            <person name="Zhang T."/>
            <person name="Dong S.L."/>
        </authorList>
    </citation>
    <scope>NUCLEOTIDE SEQUENCE</scope>
    <source>
        <tissue evidence="3">Antenna</tissue>
    </source>
</reference>
<proteinExistence type="evidence at transcript level"/>
<dbReference type="SMART" id="SM00708">
    <property type="entry name" value="PhBP"/>
    <property type="match status" value="1"/>
</dbReference>
<dbReference type="InterPro" id="IPR036728">
    <property type="entry name" value="PBP_GOBP_sf"/>
</dbReference>
<dbReference type="GO" id="GO:0005615">
    <property type="term" value="C:extracellular space"/>
    <property type="evidence" value="ECO:0007669"/>
    <property type="project" value="TreeGrafter"/>
</dbReference>
<dbReference type="Pfam" id="PF01395">
    <property type="entry name" value="PBP_GOBP"/>
    <property type="match status" value="1"/>
</dbReference>
<dbReference type="AlphaFoldDB" id="I6SWS3"/>
<gene>
    <name evidence="3" type="primary">OBP6</name>
</gene>
<protein>
    <submittedName>
        <fullName evidence="3">Oderant binding protein 6</fullName>
    </submittedName>
</protein>
<keyword evidence="1 2" id="KW-0732">Signal</keyword>
<evidence type="ECO:0000313" key="3">
    <source>
        <dbReference type="EMBL" id="AFM77984.1"/>
    </source>
</evidence>
<evidence type="ECO:0000256" key="1">
    <source>
        <dbReference type="ARBA" id="ARBA00022729"/>
    </source>
</evidence>
<dbReference type="Gene3D" id="1.10.238.20">
    <property type="entry name" value="Pheromone/general odorant binding protein domain"/>
    <property type="match status" value="1"/>
</dbReference>
<dbReference type="GO" id="GO:0005549">
    <property type="term" value="F:odorant binding"/>
    <property type="evidence" value="ECO:0007669"/>
    <property type="project" value="InterPro"/>
</dbReference>
<dbReference type="GO" id="GO:0007608">
    <property type="term" value="P:sensory perception of smell"/>
    <property type="evidence" value="ECO:0007669"/>
    <property type="project" value="TreeGrafter"/>
</dbReference>
<dbReference type="PANTHER" id="PTHR11857">
    <property type="entry name" value="ODORANT BINDING PROTEIN-RELATED"/>
    <property type="match status" value="1"/>
</dbReference>